<comment type="pathway">
    <text evidence="2">Glycan biosynthesis; alginate biosynthesis.</text>
</comment>
<keyword evidence="8" id="KW-0472">Membrane</keyword>
<evidence type="ECO:0000256" key="8">
    <source>
        <dbReference type="SAM" id="Phobius"/>
    </source>
</evidence>
<evidence type="ECO:0000256" key="7">
    <source>
        <dbReference type="SAM" id="MobiDB-lite"/>
    </source>
</evidence>
<sequence length="429" mass="46647">MRADNQLKSDGRPTALPAVHEAWLPREHSLYRPRHGRRQTVALVCAAVFFLSPLVSFALGARPSEFENRALTPFPSLADGWSFFTQLAPWATDHLVLREEAIHAADAVSRGVFGEPPPLGDGPKQGGPLQPAPTESEPRQAHYPSVVEGKNDWLYLGDEVASHCEPTRPLEETVAQLRKLRDGVEATGRRFITVIAPDKATLLPENLPDEYIGKECHQRNVDKFWRLLGTEDYVLDLRAGLLAWGDQLGEPVYGPQDAHWSDEGGVLMARGLAERLRPGISAEWKVTPTSSWRVPADIPPLIGREGETVGRHYALAPNGEQDLTQDVEPDYRTPLTLDTASGPGTYGLGVGLLGDSFTIRALPYLSAAFANMTVLHHDSVSEDHGATAANMLAGKDVVVLEIAERSLARGGPAVLSEPALSTVLDALSR</sequence>
<keyword evidence="11" id="KW-1185">Reference proteome</keyword>
<dbReference type="eggNOG" id="ENOG5030TFF">
    <property type="taxonomic scope" value="Bacteria"/>
</dbReference>
<dbReference type="HOGENOM" id="CLU_628192_0_0_11"/>
<feature type="transmembrane region" description="Helical" evidence="8">
    <location>
        <begin position="41"/>
        <end position="61"/>
    </location>
</feature>
<dbReference type="UniPathway" id="UPA00286"/>
<dbReference type="GO" id="GO:0042597">
    <property type="term" value="C:periplasmic space"/>
    <property type="evidence" value="ECO:0007669"/>
    <property type="project" value="UniProtKB-SubCell"/>
</dbReference>
<dbReference type="Pfam" id="PF16822">
    <property type="entry name" value="ALGX"/>
    <property type="match status" value="1"/>
</dbReference>
<dbReference type="AlphaFoldDB" id="C7MRV3"/>
<feature type="region of interest" description="Disordered" evidence="7">
    <location>
        <begin position="112"/>
        <end position="142"/>
    </location>
</feature>
<dbReference type="GO" id="GO:0042121">
    <property type="term" value="P:alginic acid biosynthetic process"/>
    <property type="evidence" value="ECO:0007669"/>
    <property type="project" value="UniProtKB-UniPathway"/>
</dbReference>
<keyword evidence="5" id="KW-0574">Periplasm</keyword>
<evidence type="ECO:0000256" key="2">
    <source>
        <dbReference type="ARBA" id="ARBA00005182"/>
    </source>
</evidence>
<dbReference type="GO" id="GO:0016740">
    <property type="term" value="F:transferase activity"/>
    <property type="evidence" value="ECO:0007669"/>
    <property type="project" value="UniProtKB-KW"/>
</dbReference>
<dbReference type="EMBL" id="CP001683">
    <property type="protein sequence ID" value="ACU95165.1"/>
    <property type="molecule type" value="Genomic_DNA"/>
</dbReference>
<feature type="domain" description="AlgX/AlgJ SGNH hydrolase-like" evidence="9">
    <location>
        <begin position="146"/>
        <end position="279"/>
    </location>
</feature>
<gene>
    <name evidence="10" type="ordered locus">Svir_00760</name>
</gene>
<evidence type="ECO:0000256" key="6">
    <source>
        <dbReference type="ARBA" id="ARBA00022841"/>
    </source>
</evidence>
<evidence type="ECO:0000256" key="1">
    <source>
        <dbReference type="ARBA" id="ARBA00004418"/>
    </source>
</evidence>
<keyword evidence="3" id="KW-0808">Transferase</keyword>
<keyword evidence="6" id="KW-0016">Alginate biosynthesis</keyword>
<keyword evidence="4" id="KW-0732">Signal</keyword>
<evidence type="ECO:0000256" key="4">
    <source>
        <dbReference type="ARBA" id="ARBA00022729"/>
    </source>
</evidence>
<dbReference type="Proteomes" id="UP000000841">
    <property type="component" value="Chromosome"/>
</dbReference>
<reference evidence="10 11" key="1">
    <citation type="journal article" date="2009" name="Stand. Genomic Sci.">
        <title>Complete genome sequence of Saccharomonospora viridis type strain (P101).</title>
        <authorList>
            <person name="Pati A."/>
            <person name="Sikorski J."/>
            <person name="Nolan M."/>
            <person name="Lapidus A."/>
            <person name="Copeland A."/>
            <person name="Glavina Del Rio T."/>
            <person name="Lucas S."/>
            <person name="Chen F."/>
            <person name="Tice H."/>
            <person name="Pitluck S."/>
            <person name="Cheng J.F."/>
            <person name="Chertkov O."/>
            <person name="Brettin T."/>
            <person name="Han C."/>
            <person name="Detter J.C."/>
            <person name="Kuske C."/>
            <person name="Bruce D."/>
            <person name="Goodwin L."/>
            <person name="Chain P."/>
            <person name="D'haeseleer P."/>
            <person name="Chen A."/>
            <person name="Palaniappan K."/>
            <person name="Ivanova N."/>
            <person name="Mavromatis K."/>
            <person name="Mikhailova N."/>
            <person name="Rohde M."/>
            <person name="Tindall B.J."/>
            <person name="Goker M."/>
            <person name="Bristow J."/>
            <person name="Eisen J.A."/>
            <person name="Markowitz V."/>
            <person name="Hugenholtz P."/>
            <person name="Kyrpides N.C."/>
            <person name="Klenk H.P."/>
        </authorList>
    </citation>
    <scope>NUCLEOTIDE SEQUENCE [LARGE SCALE GENOMIC DNA]</scope>
    <source>
        <strain evidence="11">ATCC 15386 / DSM 43017 / JCM 3036 / NBRC 12207 / P101</strain>
    </source>
</reference>
<protein>
    <recommendedName>
        <fullName evidence="9">AlgX/AlgJ SGNH hydrolase-like domain-containing protein</fullName>
    </recommendedName>
</protein>
<dbReference type="RefSeq" id="WP_012795598.1">
    <property type="nucleotide sequence ID" value="NC_013159.1"/>
</dbReference>
<keyword evidence="8" id="KW-0812">Transmembrane</keyword>
<proteinExistence type="predicted"/>
<dbReference type="KEGG" id="svi:Svir_00760"/>
<evidence type="ECO:0000313" key="10">
    <source>
        <dbReference type="EMBL" id="ACU95165.1"/>
    </source>
</evidence>
<accession>C7MRV3</accession>
<name>C7MRV3_SACVD</name>
<dbReference type="STRING" id="471857.Svir_00760"/>
<evidence type="ECO:0000256" key="5">
    <source>
        <dbReference type="ARBA" id="ARBA00022764"/>
    </source>
</evidence>
<organism evidence="10 11">
    <name type="scientific">Saccharomonospora viridis (strain ATCC 15386 / DSM 43017 / JCM 3036 / CCUG 5913 / NBRC 12207 / NCIMB 9602 / P101)</name>
    <name type="common">Thermoactinomyces viridis</name>
    <dbReference type="NCBI Taxonomy" id="471857"/>
    <lineage>
        <taxon>Bacteria</taxon>
        <taxon>Bacillati</taxon>
        <taxon>Actinomycetota</taxon>
        <taxon>Actinomycetes</taxon>
        <taxon>Pseudonocardiales</taxon>
        <taxon>Pseudonocardiaceae</taxon>
        <taxon>Saccharomonospora</taxon>
    </lineage>
</organism>
<evidence type="ECO:0000259" key="9">
    <source>
        <dbReference type="Pfam" id="PF16822"/>
    </source>
</evidence>
<comment type="subcellular location">
    <subcellularLocation>
        <location evidence="1">Periplasm</location>
    </subcellularLocation>
</comment>
<dbReference type="InterPro" id="IPR031811">
    <property type="entry name" value="ALGX/ALGJ_SGNH-like"/>
</dbReference>
<evidence type="ECO:0000256" key="3">
    <source>
        <dbReference type="ARBA" id="ARBA00022679"/>
    </source>
</evidence>
<evidence type="ECO:0000313" key="11">
    <source>
        <dbReference type="Proteomes" id="UP000000841"/>
    </source>
</evidence>
<keyword evidence="8" id="KW-1133">Transmembrane helix</keyword>